<feature type="signal peptide" evidence="1">
    <location>
        <begin position="1"/>
        <end position="32"/>
    </location>
</feature>
<dbReference type="AlphaFoldDB" id="A0A1G8ZZ22"/>
<keyword evidence="1" id="KW-0732">Signal</keyword>
<dbReference type="EMBL" id="FNFO01000002">
    <property type="protein sequence ID" value="SDK19400.1"/>
    <property type="molecule type" value="Genomic_DNA"/>
</dbReference>
<evidence type="ECO:0000256" key="1">
    <source>
        <dbReference type="SAM" id="SignalP"/>
    </source>
</evidence>
<evidence type="ECO:0000313" key="3">
    <source>
        <dbReference type="Proteomes" id="UP000198510"/>
    </source>
</evidence>
<organism evidence="2 3">
    <name type="scientific">Catalinimonas alkaloidigena</name>
    <dbReference type="NCBI Taxonomy" id="1075417"/>
    <lineage>
        <taxon>Bacteria</taxon>
        <taxon>Pseudomonadati</taxon>
        <taxon>Bacteroidota</taxon>
        <taxon>Cytophagia</taxon>
        <taxon>Cytophagales</taxon>
        <taxon>Catalimonadaceae</taxon>
        <taxon>Catalinimonas</taxon>
    </lineage>
</organism>
<proteinExistence type="predicted"/>
<accession>A0A1G8ZZ22</accession>
<sequence length="569" mass="64550">MLTYYYIAMNTLRLRTLAFFLTLFTMSQLGYADPPKDEVKINIDPQRGIRSIEYGDTEFLNNGQFKVLGASLFDAATGKTDSPEVKSFEKKIDVAKNQVSYVYPWATYTCTYTPKGNELALEVSVKNTSNLTLQSHTLNIMALRLPTPPEEYKGNNVMLASNKGGLSIKPLTFQGGKIVLTNNDVKEDLLIGFPWANNRAKNTVFPLWILTGKHPWLPTSLPYIDRPIAPGKTDTYHLSLRFGGEKDDPDQLASDVYETFSKTYPMQLNWEDRRPIGTLFLATANQKYPTNPRGWWNDKKINVTTPEGRAEFQKRVLAYADQSIKILKDMNAQGMITWDIEGEESWHPNTYVGDPRLVKELAPEMEEVADAYFKKFTDAGFKVGVCLRPQRLDLNAFRKGKPAQRELKTTDQLIDTKAVADLLIDKISYAKDRWGCTLFYVDSNGDPNNPYDVEIFRRVLEAHPDVLVIPEHETLLYYAYTAPLISLQHAGQTSTPMNVRRIYPQAFTVNLSSTNKELESKRAALVNAVDNGDILTFNAWFTGPANEKIKNIYRTVSRSSKGVKRRVEE</sequence>
<feature type="chain" id="PRO_5011535165" evidence="1">
    <location>
        <begin position="33"/>
        <end position="569"/>
    </location>
</feature>
<protein>
    <submittedName>
        <fullName evidence="2">Uncharacterized protein</fullName>
    </submittedName>
</protein>
<evidence type="ECO:0000313" key="2">
    <source>
        <dbReference type="EMBL" id="SDK19400.1"/>
    </source>
</evidence>
<gene>
    <name evidence="2" type="ORF">SAMN05421823_102109</name>
</gene>
<dbReference type="Proteomes" id="UP000198510">
    <property type="component" value="Unassembled WGS sequence"/>
</dbReference>
<keyword evidence="3" id="KW-1185">Reference proteome</keyword>
<dbReference type="STRING" id="1075417.SAMN05421823_102109"/>
<name>A0A1G8ZZ22_9BACT</name>
<reference evidence="2 3" key="1">
    <citation type="submission" date="2016-10" db="EMBL/GenBank/DDBJ databases">
        <authorList>
            <person name="de Groot N.N."/>
        </authorList>
    </citation>
    <scope>NUCLEOTIDE SEQUENCE [LARGE SCALE GENOMIC DNA]</scope>
    <source>
        <strain evidence="2 3">DSM 25186</strain>
    </source>
</reference>